<dbReference type="GO" id="GO:0008800">
    <property type="term" value="F:beta-lactamase activity"/>
    <property type="evidence" value="ECO:0007669"/>
    <property type="project" value="UniProtKB-EC"/>
</dbReference>
<dbReference type="SUPFAM" id="SSF56601">
    <property type="entry name" value="beta-lactamase/transpeptidase-like"/>
    <property type="match status" value="1"/>
</dbReference>
<dbReference type="EC" id="3.5.2.6" evidence="3"/>
<evidence type="ECO:0000313" key="7">
    <source>
        <dbReference type="Proteomes" id="UP000292958"/>
    </source>
</evidence>
<evidence type="ECO:0000256" key="1">
    <source>
        <dbReference type="ARBA" id="ARBA00001526"/>
    </source>
</evidence>
<dbReference type="GO" id="GO:0030655">
    <property type="term" value="P:beta-lactam antibiotic catabolic process"/>
    <property type="evidence" value="ECO:0007669"/>
    <property type="project" value="InterPro"/>
</dbReference>
<dbReference type="Pfam" id="PF13354">
    <property type="entry name" value="Beta-lactamase2"/>
    <property type="match status" value="1"/>
</dbReference>
<evidence type="ECO:0000259" key="5">
    <source>
        <dbReference type="Pfam" id="PF13354"/>
    </source>
</evidence>
<reference evidence="6 7" key="1">
    <citation type="submission" date="2019-02" db="EMBL/GenBank/DDBJ databases">
        <title>Genomic Encyclopedia of Archaeal and Bacterial Type Strains, Phase II (KMG-II): from individual species to whole genera.</title>
        <authorList>
            <person name="Goeker M."/>
        </authorList>
    </citation>
    <scope>NUCLEOTIDE SEQUENCE [LARGE SCALE GENOMIC DNA]</scope>
    <source>
        <strain evidence="6 7">DSM 18101</strain>
    </source>
</reference>
<accession>A0A4Q7YWS7</accession>
<comment type="catalytic activity">
    <reaction evidence="1">
        <text>a beta-lactam + H2O = a substituted beta-amino acid</text>
        <dbReference type="Rhea" id="RHEA:20401"/>
        <dbReference type="ChEBI" id="CHEBI:15377"/>
        <dbReference type="ChEBI" id="CHEBI:35627"/>
        <dbReference type="ChEBI" id="CHEBI:140347"/>
        <dbReference type="EC" id="3.5.2.6"/>
    </reaction>
</comment>
<dbReference type="PRINTS" id="PR00118">
    <property type="entry name" value="BLACTAMASEA"/>
</dbReference>
<dbReference type="PANTHER" id="PTHR35333:SF3">
    <property type="entry name" value="BETA-LACTAMASE-TYPE TRANSPEPTIDASE FOLD CONTAINING PROTEIN"/>
    <property type="match status" value="1"/>
</dbReference>
<dbReference type="InterPro" id="IPR045155">
    <property type="entry name" value="Beta-lactam_cat"/>
</dbReference>
<comment type="caution">
    <text evidence="6">The sequence shown here is derived from an EMBL/GenBank/DDBJ whole genome shotgun (WGS) entry which is preliminary data.</text>
</comment>
<dbReference type="NCBIfam" id="NF033103">
    <property type="entry name" value="bla_class_A"/>
    <property type="match status" value="1"/>
</dbReference>
<dbReference type="OrthoDB" id="9784149at2"/>
<dbReference type="InterPro" id="IPR000871">
    <property type="entry name" value="Beta-lactam_class-A"/>
</dbReference>
<feature type="domain" description="Beta-lactamase class A catalytic" evidence="5">
    <location>
        <begin position="56"/>
        <end position="261"/>
    </location>
</feature>
<dbReference type="EMBL" id="SHKW01000001">
    <property type="protein sequence ID" value="RZU41573.1"/>
    <property type="molecule type" value="Genomic_DNA"/>
</dbReference>
<dbReference type="PANTHER" id="PTHR35333">
    <property type="entry name" value="BETA-LACTAMASE"/>
    <property type="match status" value="1"/>
</dbReference>
<keyword evidence="7" id="KW-1185">Reference proteome</keyword>
<dbReference type="InterPro" id="IPR012338">
    <property type="entry name" value="Beta-lactam/transpept-like"/>
</dbReference>
<dbReference type="Proteomes" id="UP000292958">
    <property type="component" value="Unassembled WGS sequence"/>
</dbReference>
<feature type="region of interest" description="Disordered" evidence="4">
    <location>
        <begin position="165"/>
        <end position="184"/>
    </location>
</feature>
<evidence type="ECO:0000256" key="3">
    <source>
        <dbReference type="ARBA" id="ARBA00012865"/>
    </source>
</evidence>
<name>A0A4Q7YWS7_9BACT</name>
<dbReference type="AlphaFoldDB" id="A0A4Q7YWS7"/>
<evidence type="ECO:0000256" key="4">
    <source>
        <dbReference type="SAM" id="MobiDB-lite"/>
    </source>
</evidence>
<evidence type="ECO:0000256" key="2">
    <source>
        <dbReference type="ARBA" id="ARBA00009009"/>
    </source>
</evidence>
<dbReference type="Gene3D" id="3.40.710.10">
    <property type="entry name" value="DD-peptidase/beta-lactamase superfamily"/>
    <property type="match status" value="1"/>
</dbReference>
<comment type="similarity">
    <text evidence="2">Belongs to the class-A beta-lactamase family.</text>
</comment>
<protein>
    <recommendedName>
        <fullName evidence="3">beta-lactamase</fullName>
        <ecNumber evidence="3">3.5.2.6</ecNumber>
    </recommendedName>
</protein>
<proteinExistence type="inferred from homology"/>
<dbReference type="GO" id="GO:0046677">
    <property type="term" value="P:response to antibiotic"/>
    <property type="evidence" value="ECO:0007669"/>
    <property type="project" value="InterPro"/>
</dbReference>
<gene>
    <name evidence="6" type="ORF">BDD14_3098</name>
</gene>
<evidence type="ECO:0000313" key="6">
    <source>
        <dbReference type="EMBL" id="RZU41573.1"/>
    </source>
</evidence>
<sequence>MLTRLLTRRSAIASIAATAVRPRALFAQNSEDLSTTLAALETRSKGRLGVAILFPSGKQVTHRADERFPMCSTFKFLAASLILQRVDQGKEHLDRAVAFSKSDLVTYSPETEKHAGGSMTVAELSKAALTLSDNTAANLLLASFGGPPALTAFARSIGDPLTRLDRNETTLNESTPGDPRDTTTPNAMLANLQRIFFGNVLKPASRQQLTDWMLANTTGKPKFVAGLPSTWKVADKTGSGEHGSNNDIGVLYPPDGEPIFITSYLTETAISTDERNAIHADIASAIAATHQP</sequence>
<organism evidence="6 7">
    <name type="scientific">Edaphobacter modestus</name>
    <dbReference type="NCBI Taxonomy" id="388466"/>
    <lineage>
        <taxon>Bacteria</taxon>
        <taxon>Pseudomonadati</taxon>
        <taxon>Acidobacteriota</taxon>
        <taxon>Terriglobia</taxon>
        <taxon>Terriglobales</taxon>
        <taxon>Acidobacteriaceae</taxon>
        <taxon>Edaphobacter</taxon>
    </lineage>
</organism>
<dbReference type="RefSeq" id="WP_130419468.1">
    <property type="nucleotide sequence ID" value="NZ_SHKW01000001.1"/>
</dbReference>